<dbReference type="OrthoDB" id="9807213at2"/>
<dbReference type="EC" id="5.4.99.-" evidence="6"/>
<gene>
    <name evidence="8" type="ORF">APY09_07890</name>
</gene>
<name>A0A0V8RQI0_9ACTO</name>
<evidence type="ECO:0000256" key="5">
    <source>
        <dbReference type="PROSITE-ProRule" id="PRU00182"/>
    </source>
</evidence>
<dbReference type="SUPFAM" id="SSF55174">
    <property type="entry name" value="Alpha-L RNA-binding motif"/>
    <property type="match status" value="1"/>
</dbReference>
<dbReference type="Proteomes" id="UP000054686">
    <property type="component" value="Unassembled WGS sequence"/>
</dbReference>
<dbReference type="PROSITE" id="PS50889">
    <property type="entry name" value="S4"/>
    <property type="match status" value="1"/>
</dbReference>
<comment type="catalytic activity">
    <reaction evidence="1">
        <text>a uridine in RNA = a pseudouridine in RNA</text>
        <dbReference type="Rhea" id="RHEA:48348"/>
        <dbReference type="Rhea" id="RHEA-COMP:12068"/>
        <dbReference type="Rhea" id="RHEA-COMP:12069"/>
        <dbReference type="ChEBI" id="CHEBI:65314"/>
        <dbReference type="ChEBI" id="CHEBI:65315"/>
    </reaction>
</comment>
<organism evidence="8 9">
    <name type="scientific">Schaalia odontolytica</name>
    <dbReference type="NCBI Taxonomy" id="1660"/>
    <lineage>
        <taxon>Bacteria</taxon>
        <taxon>Bacillati</taxon>
        <taxon>Actinomycetota</taxon>
        <taxon>Actinomycetes</taxon>
        <taxon>Actinomycetales</taxon>
        <taxon>Actinomycetaceae</taxon>
        <taxon>Schaalia</taxon>
    </lineage>
</organism>
<dbReference type="GO" id="GO:0003723">
    <property type="term" value="F:RNA binding"/>
    <property type="evidence" value="ECO:0007669"/>
    <property type="project" value="UniProtKB-KW"/>
</dbReference>
<dbReference type="InterPro" id="IPR000748">
    <property type="entry name" value="PsdUridine_synth_RsuA/RluB/E/F"/>
</dbReference>
<dbReference type="InterPro" id="IPR020094">
    <property type="entry name" value="TruA/RsuA/RluB/E/F_N"/>
</dbReference>
<dbReference type="Gene3D" id="3.30.70.580">
    <property type="entry name" value="Pseudouridine synthase I, catalytic domain, N-terminal subdomain"/>
    <property type="match status" value="1"/>
</dbReference>
<dbReference type="RefSeq" id="WP_003792436.1">
    <property type="nucleotide sequence ID" value="NZ_CP040006.1"/>
</dbReference>
<evidence type="ECO:0000256" key="6">
    <source>
        <dbReference type="RuleBase" id="RU003887"/>
    </source>
</evidence>
<keyword evidence="4 6" id="KW-0413">Isomerase</keyword>
<dbReference type="PANTHER" id="PTHR47683">
    <property type="entry name" value="PSEUDOURIDINE SYNTHASE FAMILY PROTEIN-RELATED"/>
    <property type="match status" value="1"/>
</dbReference>
<reference evidence="8 9" key="1">
    <citation type="submission" date="2015-10" db="EMBL/GenBank/DDBJ databases">
        <title>Draft Genome of Actinomyces odontolyticus subsp. actinosynbacter strain XH001.</title>
        <authorList>
            <person name="Mclean J.S."/>
            <person name="He X."/>
        </authorList>
    </citation>
    <scope>NUCLEOTIDE SEQUENCE [LARGE SCALE GENOMIC DNA]</scope>
    <source>
        <strain evidence="8 9">XH001</strain>
    </source>
</reference>
<accession>A0A0V8RQI0</accession>
<evidence type="ECO:0000256" key="2">
    <source>
        <dbReference type="ARBA" id="ARBA00008348"/>
    </source>
</evidence>
<dbReference type="InterPro" id="IPR018496">
    <property type="entry name" value="PsdUridine_synth_RsuA/RluB_CS"/>
</dbReference>
<dbReference type="InterPro" id="IPR020103">
    <property type="entry name" value="PsdUridine_synth_cat_dom_sf"/>
</dbReference>
<dbReference type="GO" id="GO:0120159">
    <property type="term" value="F:rRNA pseudouridine synthase activity"/>
    <property type="evidence" value="ECO:0007669"/>
    <property type="project" value="UniProtKB-ARBA"/>
</dbReference>
<comment type="caution">
    <text evidence="8">The sequence shown here is derived from an EMBL/GenBank/DDBJ whole genome shotgun (WGS) entry which is preliminary data.</text>
</comment>
<dbReference type="GO" id="GO:0000455">
    <property type="term" value="P:enzyme-directed rRNA pseudouridine synthesis"/>
    <property type="evidence" value="ECO:0007669"/>
    <property type="project" value="UniProtKB-ARBA"/>
</dbReference>
<protein>
    <recommendedName>
        <fullName evidence="6">Pseudouridine synthase</fullName>
        <ecNumber evidence="6">5.4.99.-</ecNumber>
    </recommendedName>
</protein>
<dbReference type="Pfam" id="PF01479">
    <property type="entry name" value="S4"/>
    <property type="match status" value="1"/>
</dbReference>
<dbReference type="InterPro" id="IPR002942">
    <property type="entry name" value="S4_RNA-bd"/>
</dbReference>
<dbReference type="InterPro" id="IPR006145">
    <property type="entry name" value="PsdUridine_synth_RsuA/RluA"/>
</dbReference>
<dbReference type="Pfam" id="PF00849">
    <property type="entry name" value="PseudoU_synth_2"/>
    <property type="match status" value="1"/>
</dbReference>
<proteinExistence type="inferred from homology"/>
<dbReference type="PANTHER" id="PTHR47683:SF2">
    <property type="entry name" value="RNA-BINDING S4 DOMAIN-CONTAINING PROTEIN"/>
    <property type="match status" value="1"/>
</dbReference>
<evidence type="ECO:0000313" key="9">
    <source>
        <dbReference type="Proteomes" id="UP000054686"/>
    </source>
</evidence>
<dbReference type="Gene3D" id="3.10.290.10">
    <property type="entry name" value="RNA-binding S4 domain"/>
    <property type="match status" value="1"/>
</dbReference>
<dbReference type="CDD" id="cd02870">
    <property type="entry name" value="PseudoU_synth_RsuA_like"/>
    <property type="match status" value="1"/>
</dbReference>
<sequence>MRANPYTEGGVRLQKVLAQAGVASRRASEQMIADGRVSVDGTVVRNQGVRVDPAKQVIHVDGERLILDETKHIVLAVNKPIGTVSTMSDPEGRPTIADLIADYPERLYHVGRLDIDTSGLLLLTNDGELANRLTHPKYEIRKTYVARLHGEVKPGVKRTLMNGIELEDGPIKVDSFRIVDTYGDITTVEIVVHEGRNRLVRRMMEAVGYPVRELVRTGFGPISLDHLKQGTTRRVKGNALSALYGAVGL</sequence>
<dbReference type="InterPro" id="IPR050343">
    <property type="entry name" value="RsuA_PseudoU_synthase"/>
</dbReference>
<dbReference type="FunFam" id="3.10.290.10:FF:000003">
    <property type="entry name" value="Pseudouridine synthase"/>
    <property type="match status" value="1"/>
</dbReference>
<dbReference type="CDD" id="cd00165">
    <property type="entry name" value="S4"/>
    <property type="match status" value="1"/>
</dbReference>
<dbReference type="Gene3D" id="3.30.70.1560">
    <property type="entry name" value="Alpha-L RNA-binding motif"/>
    <property type="match status" value="1"/>
</dbReference>
<dbReference type="InterPro" id="IPR036986">
    <property type="entry name" value="S4_RNA-bd_sf"/>
</dbReference>
<dbReference type="EMBL" id="LLVT01000003">
    <property type="protein sequence ID" value="KSW10423.1"/>
    <property type="molecule type" value="Genomic_DNA"/>
</dbReference>
<evidence type="ECO:0000313" key="8">
    <source>
        <dbReference type="EMBL" id="KSW10423.1"/>
    </source>
</evidence>
<evidence type="ECO:0000256" key="1">
    <source>
        <dbReference type="ARBA" id="ARBA00000073"/>
    </source>
</evidence>
<dbReference type="NCBIfam" id="TIGR00093">
    <property type="entry name" value="pseudouridine synthase"/>
    <property type="match status" value="1"/>
</dbReference>
<dbReference type="PROSITE" id="PS01149">
    <property type="entry name" value="PSI_RSU"/>
    <property type="match status" value="1"/>
</dbReference>
<dbReference type="FunFam" id="3.30.70.1560:FF:000001">
    <property type="entry name" value="Pseudouridine synthase"/>
    <property type="match status" value="1"/>
</dbReference>
<dbReference type="GO" id="GO:0005829">
    <property type="term" value="C:cytosol"/>
    <property type="evidence" value="ECO:0007669"/>
    <property type="project" value="UniProtKB-ARBA"/>
</dbReference>
<dbReference type="InterPro" id="IPR042092">
    <property type="entry name" value="PsdUridine_s_RsuA/RluB/E/F_cat"/>
</dbReference>
<evidence type="ECO:0000259" key="7">
    <source>
        <dbReference type="SMART" id="SM00363"/>
    </source>
</evidence>
<dbReference type="AlphaFoldDB" id="A0A0V8RQI0"/>
<comment type="similarity">
    <text evidence="2 6">Belongs to the pseudouridine synthase RsuA family.</text>
</comment>
<feature type="domain" description="RNA-binding S4" evidence="7">
    <location>
        <begin position="11"/>
        <end position="71"/>
    </location>
</feature>
<evidence type="ECO:0000256" key="3">
    <source>
        <dbReference type="ARBA" id="ARBA00022884"/>
    </source>
</evidence>
<keyword evidence="3 5" id="KW-0694">RNA-binding</keyword>
<evidence type="ECO:0000256" key="4">
    <source>
        <dbReference type="ARBA" id="ARBA00023235"/>
    </source>
</evidence>
<dbReference type="SMART" id="SM00363">
    <property type="entry name" value="S4"/>
    <property type="match status" value="1"/>
</dbReference>
<dbReference type="SUPFAM" id="SSF55120">
    <property type="entry name" value="Pseudouridine synthase"/>
    <property type="match status" value="1"/>
</dbReference>